<dbReference type="GO" id="GO:0050043">
    <property type="term" value="F:lactate racemase activity"/>
    <property type="evidence" value="ECO:0007669"/>
    <property type="project" value="InterPro"/>
</dbReference>
<dbReference type="Gene3D" id="3.40.50.11440">
    <property type="match status" value="1"/>
</dbReference>
<dbReference type="Proteomes" id="UP000595792">
    <property type="component" value="Chromosome"/>
</dbReference>
<dbReference type="RefSeq" id="WP_065535680.1">
    <property type="nucleotide sequence ID" value="NZ_CP015406.2"/>
</dbReference>
<name>A0AAX1KEC8_FLAPL</name>
<accession>A0AAX1KEC8</accession>
<gene>
    <name evidence="2" type="ORF">I5Q84_09500</name>
</gene>
<dbReference type="AlphaFoldDB" id="A0AAX1KEC8"/>
<reference evidence="2 3" key="1">
    <citation type="submission" date="2020-11" db="EMBL/GenBank/DDBJ databases">
        <title>Closed and high quality bacterial genomes of the OMM12 community.</title>
        <authorList>
            <person name="Marbouty M."/>
            <person name="Lamy-Besnier Q."/>
            <person name="Debarbieux L."/>
            <person name="Koszul R."/>
        </authorList>
    </citation>
    <scope>NUCLEOTIDE SEQUENCE [LARGE SCALE GENOMIC DNA]</scope>
    <source>
        <strain evidence="2 3">YL31</strain>
    </source>
</reference>
<feature type="domain" description="LarA-like N-terminal" evidence="1">
    <location>
        <begin position="43"/>
        <end position="218"/>
    </location>
</feature>
<sequence length="495" mass="55584">MKLEFEYGQGLMSAELPDSTDIFIPGETVADPPCLPQDWDSLYAATLASIRNPIGMPPLKELAGPGKSVVIVIPDIVKGGNQPTSHRKVAIRACLDELYAAGVEQKDVLLLFSNGLHPRATVAEMQTILGPELFGEFYPTGQITSHDSEDYDHLVDLGYTAQGDHVIMNKYVYDADVAVLIGHTQGNPYGGYSGGYKHCATGISHWRSISAHHVPQVMHRPDFVPVSTNSEMRHKFDQQGMRMEEKMGKKFFCCDAVLDTKSRQIEIHSGWAREMQPVSWKMADKRTYVHWAEKKYDIIVFGMPTNFHYGNGMGTNPMQMMQALSAQVIRHRRIMSDRCVFIVSSICDGYFHDERWPYLRELYDLFQHDYMNILPDMNRYGEYFATKEEYIRKYRFANAFHPFHGFSMMSCGHLAEEHTSAIYIVGAREPGIARGMGLKTRATFEEALADAMRKYTGPNPNILALPRTFTTAAVHLCMKDPALNSAPVGGCPCGG</sequence>
<evidence type="ECO:0000313" key="3">
    <source>
        <dbReference type="Proteomes" id="UP000595792"/>
    </source>
</evidence>
<dbReference type="PANTHER" id="PTHR33171">
    <property type="entry name" value="LAR_N DOMAIN-CONTAINING PROTEIN"/>
    <property type="match status" value="1"/>
</dbReference>
<organism evidence="2 3">
    <name type="scientific">Flavonifractor plautii</name>
    <name type="common">Fusobacterium plautii</name>
    <dbReference type="NCBI Taxonomy" id="292800"/>
    <lineage>
        <taxon>Bacteria</taxon>
        <taxon>Bacillati</taxon>
        <taxon>Bacillota</taxon>
        <taxon>Clostridia</taxon>
        <taxon>Eubacteriales</taxon>
        <taxon>Oscillospiraceae</taxon>
        <taxon>Flavonifractor</taxon>
    </lineage>
</organism>
<dbReference type="InterPro" id="IPR018657">
    <property type="entry name" value="LarA-like_N"/>
</dbReference>
<dbReference type="Pfam" id="PF09861">
    <property type="entry name" value="Lar_N"/>
    <property type="match status" value="1"/>
</dbReference>
<dbReference type="InterPro" id="IPR048068">
    <property type="entry name" value="LarA-like"/>
</dbReference>
<dbReference type="EMBL" id="CP065315">
    <property type="protein sequence ID" value="QQR04256.1"/>
    <property type="molecule type" value="Genomic_DNA"/>
</dbReference>
<dbReference type="KEGG" id="fpla:A4U99_17970"/>
<protein>
    <submittedName>
        <fullName evidence="2">DUF2088 domain-containing protein</fullName>
    </submittedName>
</protein>
<evidence type="ECO:0000313" key="2">
    <source>
        <dbReference type="EMBL" id="QQR04256.1"/>
    </source>
</evidence>
<dbReference type="PANTHER" id="PTHR33171:SF17">
    <property type="entry name" value="LARA-LIKE N-TERMINAL DOMAIN-CONTAINING PROTEIN"/>
    <property type="match status" value="1"/>
</dbReference>
<evidence type="ECO:0000259" key="1">
    <source>
        <dbReference type="Pfam" id="PF09861"/>
    </source>
</evidence>
<proteinExistence type="predicted"/>